<evidence type="ECO:0008006" key="2">
    <source>
        <dbReference type="Google" id="ProtNLM"/>
    </source>
</evidence>
<dbReference type="EMBL" id="BARS01018379">
    <property type="protein sequence ID" value="GAF93803.1"/>
    <property type="molecule type" value="Genomic_DNA"/>
</dbReference>
<evidence type="ECO:0000313" key="1">
    <source>
        <dbReference type="EMBL" id="GAF93803.1"/>
    </source>
</evidence>
<accession>X0TJS1</accession>
<reference evidence="1" key="1">
    <citation type="journal article" date="2014" name="Front. Microbiol.">
        <title>High frequency of phylogenetically diverse reductive dehalogenase-homologous genes in deep subseafloor sedimentary metagenomes.</title>
        <authorList>
            <person name="Kawai M."/>
            <person name="Futagami T."/>
            <person name="Toyoda A."/>
            <person name="Takaki Y."/>
            <person name="Nishi S."/>
            <person name="Hori S."/>
            <person name="Arai W."/>
            <person name="Tsubouchi T."/>
            <person name="Morono Y."/>
            <person name="Uchiyama I."/>
            <person name="Ito T."/>
            <person name="Fujiyama A."/>
            <person name="Inagaki F."/>
            <person name="Takami H."/>
        </authorList>
    </citation>
    <scope>NUCLEOTIDE SEQUENCE</scope>
    <source>
        <strain evidence="1">Expedition CK06-06</strain>
    </source>
</reference>
<dbReference type="AlphaFoldDB" id="X0TJS1"/>
<protein>
    <recommendedName>
        <fullName evidence="2">DUF3179 domain-containing protein</fullName>
    </recommendedName>
</protein>
<organism evidence="1">
    <name type="scientific">marine sediment metagenome</name>
    <dbReference type="NCBI Taxonomy" id="412755"/>
    <lineage>
        <taxon>unclassified sequences</taxon>
        <taxon>metagenomes</taxon>
        <taxon>ecological metagenomes</taxon>
    </lineage>
</organism>
<comment type="caution">
    <text evidence="1">The sequence shown here is derived from an EMBL/GenBank/DDBJ whole genome shotgun (WGS) entry which is preliminary data.</text>
</comment>
<name>X0TJS1_9ZZZZ</name>
<gene>
    <name evidence="1" type="ORF">S01H1_29907</name>
</gene>
<feature type="non-terminal residue" evidence="1">
    <location>
        <position position="1"/>
    </location>
</feature>
<proteinExistence type="predicted"/>
<sequence length="75" mass="8806">GKSRAYPLAQFRRHRRDADLDDELDGLRFGLSFNNEANSLRVAHADEGLSWMYTFWFAWSAFHPETEVFRGSERP</sequence>